<feature type="transmembrane region" description="Helical" evidence="1">
    <location>
        <begin position="239"/>
        <end position="259"/>
    </location>
</feature>
<feature type="transmembrane region" description="Helical" evidence="1">
    <location>
        <begin position="12"/>
        <end position="30"/>
    </location>
</feature>
<feature type="transmembrane region" description="Helical" evidence="1">
    <location>
        <begin position="177"/>
        <end position="195"/>
    </location>
</feature>
<feature type="domain" description="EamA" evidence="2">
    <location>
        <begin position="7"/>
        <end position="138"/>
    </location>
</feature>
<gene>
    <name evidence="3" type="ORF">TMPK1_07160</name>
</gene>
<keyword evidence="4" id="KW-1185">Reference proteome</keyword>
<dbReference type="InterPro" id="IPR037185">
    <property type="entry name" value="EmrE-like"/>
</dbReference>
<dbReference type="GO" id="GO:0016020">
    <property type="term" value="C:membrane"/>
    <property type="evidence" value="ECO:0007669"/>
    <property type="project" value="InterPro"/>
</dbReference>
<evidence type="ECO:0000259" key="2">
    <source>
        <dbReference type="Pfam" id="PF00892"/>
    </source>
</evidence>
<evidence type="ECO:0000313" key="3">
    <source>
        <dbReference type="EMBL" id="GIL38479.1"/>
    </source>
</evidence>
<evidence type="ECO:0000313" key="4">
    <source>
        <dbReference type="Proteomes" id="UP000681075"/>
    </source>
</evidence>
<protein>
    <submittedName>
        <fullName evidence="3">Multidrug DMT transporter permease</fullName>
    </submittedName>
</protein>
<evidence type="ECO:0000256" key="1">
    <source>
        <dbReference type="SAM" id="Phobius"/>
    </source>
</evidence>
<feature type="transmembrane region" description="Helical" evidence="1">
    <location>
        <begin position="150"/>
        <end position="170"/>
    </location>
</feature>
<feature type="transmembrane region" description="Helical" evidence="1">
    <location>
        <begin position="69"/>
        <end position="87"/>
    </location>
</feature>
<proteinExistence type="predicted"/>
<comment type="caution">
    <text evidence="3">The sequence shown here is derived from an EMBL/GenBank/DDBJ whole genome shotgun (WGS) entry which is preliminary data.</text>
</comment>
<dbReference type="EMBL" id="BOPV01000001">
    <property type="protein sequence ID" value="GIL38479.1"/>
    <property type="molecule type" value="Genomic_DNA"/>
</dbReference>
<keyword evidence="1" id="KW-0812">Transmembrane</keyword>
<dbReference type="Proteomes" id="UP000681075">
    <property type="component" value="Unassembled WGS sequence"/>
</dbReference>
<feature type="transmembrane region" description="Helical" evidence="1">
    <location>
        <begin position="265"/>
        <end position="285"/>
    </location>
</feature>
<dbReference type="SUPFAM" id="SSF103481">
    <property type="entry name" value="Multidrug resistance efflux transporter EmrE"/>
    <property type="match status" value="2"/>
</dbReference>
<dbReference type="RefSeq" id="WP_420241510.1">
    <property type="nucleotide sequence ID" value="NZ_BOPV01000001.1"/>
</dbReference>
<dbReference type="AlphaFoldDB" id="A0A8S8XA39"/>
<name>A0A8S8XA39_9PROT</name>
<reference evidence="3" key="1">
    <citation type="submission" date="2021-02" db="EMBL/GenBank/DDBJ databases">
        <title>Genome sequence of Rhodospirillales sp. strain TMPK1 isolated from soil.</title>
        <authorList>
            <person name="Nakai R."/>
            <person name="Kusada H."/>
            <person name="Tamaki H."/>
        </authorList>
    </citation>
    <scope>NUCLEOTIDE SEQUENCE</scope>
    <source>
        <strain evidence="3">TMPK1</strain>
    </source>
</reference>
<feature type="transmembrane region" description="Helical" evidence="1">
    <location>
        <begin position="36"/>
        <end position="57"/>
    </location>
</feature>
<keyword evidence="1" id="KW-1133">Transmembrane helix</keyword>
<dbReference type="InterPro" id="IPR000620">
    <property type="entry name" value="EamA_dom"/>
</dbReference>
<keyword evidence="1" id="KW-0472">Membrane</keyword>
<feature type="transmembrane region" description="Helical" evidence="1">
    <location>
        <begin position="121"/>
        <end position="138"/>
    </location>
</feature>
<organism evidence="3 4">
    <name type="scientific">Roseiterribacter gracilis</name>
    <dbReference type="NCBI Taxonomy" id="2812848"/>
    <lineage>
        <taxon>Bacteria</taxon>
        <taxon>Pseudomonadati</taxon>
        <taxon>Pseudomonadota</taxon>
        <taxon>Alphaproteobacteria</taxon>
        <taxon>Rhodospirillales</taxon>
        <taxon>Roseiterribacteraceae</taxon>
        <taxon>Roseiterribacter</taxon>
    </lineage>
</organism>
<dbReference type="PANTHER" id="PTHR22911">
    <property type="entry name" value="ACYL-MALONYL CONDENSING ENZYME-RELATED"/>
    <property type="match status" value="1"/>
</dbReference>
<feature type="transmembrane region" description="Helical" evidence="1">
    <location>
        <begin position="93"/>
        <end position="114"/>
    </location>
</feature>
<feature type="domain" description="EamA" evidence="2">
    <location>
        <begin position="153"/>
        <end position="280"/>
    </location>
</feature>
<dbReference type="Pfam" id="PF00892">
    <property type="entry name" value="EamA"/>
    <property type="match status" value="2"/>
</dbReference>
<sequence length="310" mass="32825">MQEKTRGMIEMTGAMTVSGTIGVFVVLSGQSFTDVVFWRCVFGALTLLAVCAALGFLRRDVMTKRQFALAVLGGVFLVVNWLLLFAAFPRTSISIATTVYNTQPFMLVVLGALLLGEKPTVAKVGWLVVAFIGLLLIVAAKNDTTIGTDYLGGILLALGAAFFYAAVAIVAKQLKGVPPHLIALIQVTVGIVMLAPFAGDGGFATDMHGFLCLVTIGVVHTGLLYIVLYGAMQRLPTHLIGALSFVYPIVAILADYVVLDRHLQPLQLVGGAIILFAAAATATDARFSFLFRSQRGAAIAAASCASQRQN</sequence>
<feature type="transmembrane region" description="Helical" evidence="1">
    <location>
        <begin position="207"/>
        <end position="227"/>
    </location>
</feature>
<accession>A0A8S8XA39</accession>
<dbReference type="PANTHER" id="PTHR22911:SF102">
    <property type="entry name" value="MEMBRANE PROTEIN"/>
    <property type="match status" value="1"/>
</dbReference>